<keyword evidence="1" id="KW-0472">Membrane</keyword>
<sequence>MKNNTQLILALAASLICYSTYIVLIDKPFSLQALNLFLFPVILYFVFIRSRNVEQSPLKAVRVEGQILYVYKQVFNINDINKVVIDKTKRHGVFALPYNQVDGKTTEFIFNKDAFESLKSYLLQNIPNVKIIE</sequence>
<evidence type="ECO:0000313" key="4">
    <source>
        <dbReference type="Proteomes" id="UP000310065"/>
    </source>
</evidence>
<accession>A0A4P9J6N2</accession>
<protein>
    <submittedName>
        <fullName evidence="3">Uncharacterized protein</fullName>
    </submittedName>
</protein>
<name>A0A4P9J6N2_9GAMM</name>
<proteinExistence type="predicted"/>
<dbReference type="Proteomes" id="UP001242314">
    <property type="component" value="Unassembled WGS sequence"/>
</dbReference>
<reference evidence="3 4" key="1">
    <citation type="submission" date="2019-05" db="EMBL/GenBank/DDBJ databases">
        <title>Complete genome sequence of Pseudoalteromonas sp. 16-SW-7(T) isolated from the Okhotsk Sea, Russia.</title>
        <authorList>
            <person name="Nguyen T.H."/>
            <person name="Nedashkovskaya O.I."/>
            <person name="Kim S.-G."/>
        </authorList>
    </citation>
    <scope>NUCLEOTIDE SEQUENCE [LARGE SCALE GENOMIC DNA]</scope>
    <source>
        <strain evidence="3 4">16-SW-7</strain>
    </source>
</reference>
<evidence type="ECO:0000256" key="1">
    <source>
        <dbReference type="SAM" id="Phobius"/>
    </source>
</evidence>
<keyword evidence="1" id="KW-1133">Transmembrane helix</keyword>
<dbReference type="GeneID" id="88777699"/>
<dbReference type="KEGG" id="pdv:FFU37_18700"/>
<keyword evidence="5" id="KW-1185">Reference proteome</keyword>
<dbReference type="EMBL" id="CP040559">
    <property type="protein sequence ID" value="QCU76489.1"/>
    <property type="molecule type" value="Genomic_DNA"/>
</dbReference>
<evidence type="ECO:0000313" key="3">
    <source>
        <dbReference type="EMBL" id="QCU76489.1"/>
    </source>
</evidence>
<keyword evidence="1" id="KW-0812">Transmembrane</keyword>
<dbReference type="RefSeq" id="WP_024595034.1">
    <property type="nucleotide sequence ID" value="NZ_CALSST010000001.1"/>
</dbReference>
<dbReference type="EMBL" id="JASGWX010000018">
    <property type="protein sequence ID" value="MDP4485892.1"/>
    <property type="molecule type" value="Genomic_DNA"/>
</dbReference>
<gene>
    <name evidence="3" type="ORF">FFU37_18700</name>
    <name evidence="2" type="ORF">QDH73_17935</name>
</gene>
<dbReference type="AlphaFoldDB" id="A0A4P9J6N2"/>
<evidence type="ECO:0000313" key="2">
    <source>
        <dbReference type="EMBL" id="MDP4485892.1"/>
    </source>
</evidence>
<organism evidence="3 4">
    <name type="scientific">Pseudoalteromonas distincta</name>
    <dbReference type="NCBI Taxonomy" id="77608"/>
    <lineage>
        <taxon>Bacteria</taxon>
        <taxon>Pseudomonadati</taxon>
        <taxon>Pseudomonadota</taxon>
        <taxon>Gammaproteobacteria</taxon>
        <taxon>Alteromonadales</taxon>
        <taxon>Pseudoalteromonadaceae</taxon>
        <taxon>Pseudoalteromonas</taxon>
    </lineage>
</organism>
<feature type="transmembrane region" description="Helical" evidence="1">
    <location>
        <begin position="29"/>
        <end position="48"/>
    </location>
</feature>
<dbReference type="Proteomes" id="UP000310065">
    <property type="component" value="Chromosome S1"/>
</dbReference>
<reference evidence="2 5" key="2">
    <citation type="submission" date="2023-04" db="EMBL/GenBank/DDBJ databases">
        <title>Novel Pseudoalteromonas species isolated from Pacific coral.</title>
        <authorList>
            <person name="Videau P."/>
            <person name="Shlafstein M.D."/>
            <person name="Oline D.K."/>
            <person name="Strangman W.K."/>
            <person name="Hahnke R.L."/>
            <person name="Saw J.H."/>
            <person name="Ushijima B."/>
        </authorList>
    </citation>
    <scope>NUCLEOTIDE SEQUENCE [LARGE SCALE GENOMIC DNA]</scope>
    <source>
        <strain evidence="2 5">LMG 14908</strain>
    </source>
</reference>
<evidence type="ECO:0000313" key="5">
    <source>
        <dbReference type="Proteomes" id="UP001242314"/>
    </source>
</evidence>